<feature type="domain" description="UvrD-like helicase ATP-binding" evidence="12">
    <location>
        <begin position="31"/>
        <end position="312"/>
    </location>
</feature>
<dbReference type="Gene3D" id="1.10.10.160">
    <property type="match status" value="1"/>
</dbReference>
<dbReference type="CDD" id="cd17932">
    <property type="entry name" value="DEXQc_UvrD"/>
    <property type="match status" value="1"/>
</dbReference>
<evidence type="ECO:0000313" key="15">
    <source>
        <dbReference type="Proteomes" id="UP000249008"/>
    </source>
</evidence>
<gene>
    <name evidence="14" type="primary">pcrA_2</name>
    <name evidence="14" type="ORF">NCTC12112_01597</name>
</gene>
<dbReference type="GO" id="GO:0000725">
    <property type="term" value="P:recombinational repair"/>
    <property type="evidence" value="ECO:0007669"/>
    <property type="project" value="TreeGrafter"/>
</dbReference>
<dbReference type="EC" id="5.6.2.4" evidence="9"/>
<keyword evidence="6" id="KW-0238">DNA-binding</keyword>
<dbReference type="KEGG" id="ful:C4N20_15105"/>
<dbReference type="Proteomes" id="UP000249008">
    <property type="component" value="Chromosome 1"/>
</dbReference>
<feature type="domain" description="UvrD-like helicase C-terminal" evidence="13">
    <location>
        <begin position="313"/>
        <end position="551"/>
    </location>
</feature>
<dbReference type="GO" id="GO:0005524">
    <property type="term" value="F:ATP binding"/>
    <property type="evidence" value="ECO:0007669"/>
    <property type="project" value="UniProtKB-UniRule"/>
</dbReference>
<dbReference type="InterPro" id="IPR027417">
    <property type="entry name" value="P-loop_NTPase"/>
</dbReference>
<dbReference type="EMBL" id="LS483487">
    <property type="protein sequence ID" value="SQJ02776.1"/>
    <property type="molecule type" value="Genomic_DNA"/>
</dbReference>
<dbReference type="GeneID" id="78456154"/>
<evidence type="ECO:0000259" key="13">
    <source>
        <dbReference type="PROSITE" id="PS51217"/>
    </source>
</evidence>
<evidence type="ECO:0000256" key="2">
    <source>
        <dbReference type="ARBA" id="ARBA00022741"/>
    </source>
</evidence>
<reference evidence="14 15" key="1">
    <citation type="submission" date="2018-06" db="EMBL/GenBank/DDBJ databases">
        <authorList>
            <consortium name="Pathogen Informatics"/>
            <person name="Doyle S."/>
        </authorList>
    </citation>
    <scope>NUCLEOTIDE SEQUENCE [LARGE SCALE GENOMIC DNA]</scope>
    <source>
        <strain evidence="14 15">NCTC12112</strain>
    </source>
</reference>
<dbReference type="InterPro" id="IPR000212">
    <property type="entry name" value="DNA_helicase_UvrD/REP"/>
</dbReference>
<keyword evidence="4 11" id="KW-0347">Helicase</keyword>
<dbReference type="Gene3D" id="1.10.486.10">
    <property type="entry name" value="PCRA, domain 4"/>
    <property type="match status" value="2"/>
</dbReference>
<evidence type="ECO:0000256" key="10">
    <source>
        <dbReference type="ARBA" id="ARBA00048988"/>
    </source>
</evidence>
<proteinExistence type="inferred from homology"/>
<evidence type="ECO:0000256" key="8">
    <source>
        <dbReference type="ARBA" id="ARBA00034617"/>
    </source>
</evidence>
<comment type="catalytic activity">
    <reaction evidence="8">
        <text>Couples ATP hydrolysis with the unwinding of duplex DNA by translocating in the 3'-5' direction.</text>
        <dbReference type="EC" id="5.6.2.4"/>
    </reaction>
</comment>
<dbReference type="GO" id="GO:0016787">
    <property type="term" value="F:hydrolase activity"/>
    <property type="evidence" value="ECO:0007669"/>
    <property type="project" value="UniProtKB-UniRule"/>
</dbReference>
<keyword evidence="2 11" id="KW-0547">Nucleotide-binding</keyword>
<evidence type="ECO:0000313" key="14">
    <source>
        <dbReference type="EMBL" id="SQJ02776.1"/>
    </source>
</evidence>
<dbReference type="GO" id="GO:0043138">
    <property type="term" value="F:3'-5' DNA helicase activity"/>
    <property type="evidence" value="ECO:0007669"/>
    <property type="project" value="UniProtKB-EC"/>
</dbReference>
<keyword evidence="3 11" id="KW-0378">Hydrolase</keyword>
<evidence type="ECO:0000256" key="7">
    <source>
        <dbReference type="ARBA" id="ARBA00023235"/>
    </source>
</evidence>
<protein>
    <recommendedName>
        <fullName evidence="9">DNA 3'-5' helicase</fullName>
        <ecNumber evidence="9">5.6.2.4</ecNumber>
    </recommendedName>
</protein>
<dbReference type="Gene3D" id="3.40.50.300">
    <property type="entry name" value="P-loop containing nucleotide triphosphate hydrolases"/>
    <property type="match status" value="3"/>
</dbReference>
<comment type="catalytic activity">
    <reaction evidence="10">
        <text>ATP + H2O = ADP + phosphate + H(+)</text>
        <dbReference type="Rhea" id="RHEA:13065"/>
        <dbReference type="ChEBI" id="CHEBI:15377"/>
        <dbReference type="ChEBI" id="CHEBI:15378"/>
        <dbReference type="ChEBI" id="CHEBI:30616"/>
        <dbReference type="ChEBI" id="CHEBI:43474"/>
        <dbReference type="ChEBI" id="CHEBI:456216"/>
        <dbReference type="EC" id="5.6.2.4"/>
    </reaction>
</comment>
<dbReference type="SUPFAM" id="SSF52540">
    <property type="entry name" value="P-loop containing nucleoside triphosphate hydrolases"/>
    <property type="match status" value="1"/>
</dbReference>
<name>A0AAX2JB05_9FUSO</name>
<accession>A0AAX2JB05</accession>
<keyword evidence="7" id="KW-0413">Isomerase</keyword>
<evidence type="ECO:0000256" key="4">
    <source>
        <dbReference type="ARBA" id="ARBA00022806"/>
    </source>
</evidence>
<dbReference type="InterPro" id="IPR013986">
    <property type="entry name" value="DExx_box_DNA_helicase_dom_sf"/>
</dbReference>
<dbReference type="InterPro" id="IPR014017">
    <property type="entry name" value="DNA_helicase_UvrD-like_C"/>
</dbReference>
<comment type="similarity">
    <text evidence="1">Belongs to the helicase family. UvrD subfamily.</text>
</comment>
<evidence type="ECO:0000256" key="1">
    <source>
        <dbReference type="ARBA" id="ARBA00009922"/>
    </source>
</evidence>
<feature type="binding site" evidence="11">
    <location>
        <begin position="52"/>
        <end position="59"/>
    </location>
    <ligand>
        <name>ATP</name>
        <dbReference type="ChEBI" id="CHEBI:30616"/>
    </ligand>
</feature>
<dbReference type="PANTHER" id="PTHR11070">
    <property type="entry name" value="UVRD / RECB / PCRA DNA HELICASE FAMILY MEMBER"/>
    <property type="match status" value="1"/>
</dbReference>
<dbReference type="Pfam" id="PF00580">
    <property type="entry name" value="UvrD-helicase"/>
    <property type="match status" value="1"/>
</dbReference>
<sequence length="617" mass="73027">MKYLVKKLEKREIKDFDRNILNGQYRINYSKELNEEQLRALTFIEGQYLVIAGAGSGKTRTIVYRTAFMIEKGLAEENILMLTFTKKAALEMKERLENLTENRENKVSISTFHSLCAELLIKYKNIFGIEKLNIIDENRNSTVISLLIREYSLKDKNKGNFLSEKRVIEIFEAARSRKKDMSEFLNEKEKGYLEELEFLKIKYRRFKKEFQMYDFEDLIEKVLRKLKTDKVFLELLREKYKYIIVDEYQDTNSVQREFLKMLAGTNGNIMAVGDDYQSIYGFRGADFENILRFGKDFPNSQMIKLEKNYRSSDEIIEYTNKISKKFLLKYNKNVKGTMKKGEKPHVIGFLNEEKQGEYICRKIEELKEKGIPYEEMAILYRNKYIINKLEKIMKEKNIPFNLQKNSEISFGSPVDIYLKILEVWNDKEDILKLEELVKVLPRNYSYSVLNIMKRKNIDNKVLNRIIRISDKISDYPLSEILNKCEKLMFEIIKEKTIFTNEEVEKLKTIKSSVKEKKSLEIYIRELRGILAVEGKITKNKVSVLSVHASKGLEWEAVFIPTLLEGVFPSNIEEKNLEEEKRLFYVACSRGKSYLYLLHPEYFYEKVGYFDKKSSFLK</sequence>
<evidence type="ECO:0000259" key="12">
    <source>
        <dbReference type="PROSITE" id="PS51198"/>
    </source>
</evidence>
<dbReference type="PROSITE" id="PS51217">
    <property type="entry name" value="UVRD_HELICASE_CTER"/>
    <property type="match status" value="1"/>
</dbReference>
<evidence type="ECO:0000256" key="3">
    <source>
        <dbReference type="ARBA" id="ARBA00022801"/>
    </source>
</evidence>
<dbReference type="AlphaFoldDB" id="A0AAX2JB05"/>
<evidence type="ECO:0000256" key="5">
    <source>
        <dbReference type="ARBA" id="ARBA00022840"/>
    </source>
</evidence>
<dbReference type="PANTHER" id="PTHR11070:SF2">
    <property type="entry name" value="ATP-DEPENDENT DNA HELICASE SRS2"/>
    <property type="match status" value="1"/>
</dbReference>
<dbReference type="PROSITE" id="PS51198">
    <property type="entry name" value="UVRD_HELICASE_ATP_BIND"/>
    <property type="match status" value="1"/>
</dbReference>
<dbReference type="InterPro" id="IPR014016">
    <property type="entry name" value="UvrD-like_ATP-bd"/>
</dbReference>
<evidence type="ECO:0000256" key="11">
    <source>
        <dbReference type="PROSITE-ProRule" id="PRU00560"/>
    </source>
</evidence>
<keyword evidence="5 11" id="KW-0067">ATP-binding</keyword>
<evidence type="ECO:0000256" key="6">
    <source>
        <dbReference type="ARBA" id="ARBA00023125"/>
    </source>
</evidence>
<dbReference type="RefSeq" id="WP_005977091.1">
    <property type="nucleotide sequence ID" value="NZ_CABKNW010000002.1"/>
</dbReference>
<dbReference type="GO" id="GO:0003677">
    <property type="term" value="F:DNA binding"/>
    <property type="evidence" value="ECO:0007669"/>
    <property type="project" value="UniProtKB-KW"/>
</dbReference>
<organism evidence="14 15">
    <name type="scientific">Fusobacterium ulcerans</name>
    <dbReference type="NCBI Taxonomy" id="861"/>
    <lineage>
        <taxon>Bacteria</taxon>
        <taxon>Fusobacteriati</taxon>
        <taxon>Fusobacteriota</taxon>
        <taxon>Fusobacteriia</taxon>
        <taxon>Fusobacteriales</taxon>
        <taxon>Fusobacteriaceae</taxon>
        <taxon>Fusobacterium</taxon>
    </lineage>
</organism>
<dbReference type="Pfam" id="PF13361">
    <property type="entry name" value="UvrD_C"/>
    <property type="match status" value="2"/>
</dbReference>
<evidence type="ECO:0000256" key="9">
    <source>
        <dbReference type="ARBA" id="ARBA00034808"/>
    </source>
</evidence>